<reference evidence="2 3" key="1">
    <citation type="submission" date="2016-10" db="EMBL/GenBank/DDBJ databases">
        <authorList>
            <person name="de Groot N.N."/>
        </authorList>
    </citation>
    <scope>NUCLEOTIDE SEQUENCE [LARGE SCALE GENOMIC DNA]</scope>
    <source>
        <strain evidence="2 3">DSM 26424</strain>
    </source>
</reference>
<dbReference type="OrthoDB" id="8100830at2"/>
<evidence type="ECO:0000256" key="1">
    <source>
        <dbReference type="SAM" id="MobiDB-lite"/>
    </source>
</evidence>
<evidence type="ECO:0000313" key="3">
    <source>
        <dbReference type="Proteomes" id="UP000199093"/>
    </source>
</evidence>
<feature type="region of interest" description="Disordered" evidence="1">
    <location>
        <begin position="137"/>
        <end position="202"/>
    </location>
</feature>
<dbReference type="Proteomes" id="UP000199093">
    <property type="component" value="Unassembled WGS sequence"/>
</dbReference>
<name>A0A1G8L1G7_9RHOB</name>
<keyword evidence="3" id="KW-1185">Reference proteome</keyword>
<dbReference type="EMBL" id="FNEJ01000005">
    <property type="protein sequence ID" value="SDI49486.1"/>
    <property type="molecule type" value="Genomic_DNA"/>
</dbReference>
<dbReference type="InterPro" id="IPR021735">
    <property type="entry name" value="DUF3306"/>
</dbReference>
<dbReference type="Pfam" id="PF11748">
    <property type="entry name" value="DUF3306"/>
    <property type="match status" value="1"/>
</dbReference>
<evidence type="ECO:0008006" key="4">
    <source>
        <dbReference type="Google" id="ProtNLM"/>
    </source>
</evidence>
<dbReference type="AlphaFoldDB" id="A0A1G8L1G7"/>
<gene>
    <name evidence="2" type="ORF">SAMN04487993_1005223</name>
</gene>
<accession>A0A1G8L1G7</accession>
<organism evidence="2 3">
    <name type="scientific">Salipiger marinus</name>
    <dbReference type="NCBI Taxonomy" id="555512"/>
    <lineage>
        <taxon>Bacteria</taxon>
        <taxon>Pseudomonadati</taxon>
        <taxon>Pseudomonadota</taxon>
        <taxon>Alphaproteobacteria</taxon>
        <taxon>Rhodobacterales</taxon>
        <taxon>Roseobacteraceae</taxon>
        <taxon>Salipiger</taxon>
    </lineage>
</organism>
<proteinExistence type="predicted"/>
<dbReference type="STRING" id="555512.SAMN04487993_1005223"/>
<sequence length="202" mass="21872">MSDFWARRKAAVDAESRAEVAALRETDRAEAEAAQAARSDDDLLAEAGLPLPEDVASGEMVQKFLRSALPQRLKTRALRALWRSNPLLANLDGLVDYADDYTKIVPCAPGFGTTYEVGRGLLAHLEHLATAPERLAAAQADDAPAPEPEPLDPVRLPDTPGPTLAVAPAPRPESDPAPETDPEDAALPPSFRRMQFRFEDQT</sequence>
<dbReference type="RefSeq" id="WP_089845594.1">
    <property type="nucleotide sequence ID" value="NZ_FNEJ01000005.1"/>
</dbReference>
<evidence type="ECO:0000313" key="2">
    <source>
        <dbReference type="EMBL" id="SDI49486.1"/>
    </source>
</evidence>
<protein>
    <recommendedName>
        <fullName evidence="4">DUF3306 domain-containing protein</fullName>
    </recommendedName>
</protein>